<proteinExistence type="predicted"/>
<sequence>MYFKNLADTFNKQKKWLRISSYIMAGSLIYALMLGVLTPLVLHSQLPSVLSDKLGRTVTIEKISINPFLLRMRVSNFLIEEGQISEPFAHFDLLEVDAGFWQTLMHFTLSIEHIYIDAPYAHLARTSGGETNQFNVTDIINTLSQTSSEQTVADNVEQAQIPHIRLGKFRLKDGHVLLSDGVTGTDIDYPELAFELTELDTLAAIYIEPADHSSQGAQNNYHFKLVTSEGGTLGVEGQFQLAPLEVKGHLELVGVALSPLWPLSDDVVEGKITSGLLNFQLDYLLSEESERIRFQADNGHLTLSELAIADSNKPRITIAGLNIRGLKLDTNTQQVDISEMSIDEPWLDANFDQNGVDLITMLTPKITSKTSATTSPPELSNTAPKVTDTTPSWRIVLQSFALNNGGIDLNESAISQGVKWRVFSINGTTGVVDTRFETPINYTLALGLAGDETQRPVSAAGSILSEGAVNVHRQQVSGTVDFTQFALKQLQPYVRSYANLILQEGEAALSGGFEAGAPSSLVFDGQASIHGLMVNDGLKQEPLVKWQNLQITGIQFNSNENALAVQKVELEKPYAKLVIDENKQTNIDSILLKPAADSAVAANDPSSGKNIQPAQSTPEPMAIRIEEVSVVDGSAYFADNSLRPRFASGIEALNGSITALSSRADSAANVDLNGKIDGYAPVALQGSLNPLIDDMFLDLNFSVSGAELTSVNPYSGTYMGHFIDKGLLSLDVKYTLENNQLTGDNHVIIDQLTLGKKTDSDQALSLPLGLAIALLQDSNGVIDLGLQVSGDLDNPSFGFASIVLQTLKNLIIKAVSAPFSLLANLVGSDDELNEITFAAGSFQLSDDMSQKLATLAGALAQRPGLRVNIEGTVNEVADAYELAEQKLQSQLRELTGQDSLPEKLSASTVPLAGPISEALGLLFTNTTNKTVDEERQLVKAKLQHGDVETIIAPDHLHQALLIAMYNQTRNAIKISPSALAKLADNRAKVVKTYLANVQDVEVNRLFLLNSRHHLQTDSSGVALTLEAN</sequence>
<organism evidence="2 3">
    <name type="scientific">Paraglaciecola polaris LMG 21857</name>
    <dbReference type="NCBI Taxonomy" id="1129793"/>
    <lineage>
        <taxon>Bacteria</taxon>
        <taxon>Pseudomonadati</taxon>
        <taxon>Pseudomonadota</taxon>
        <taxon>Gammaproteobacteria</taxon>
        <taxon>Alteromonadales</taxon>
        <taxon>Alteromonadaceae</taxon>
        <taxon>Paraglaciecola</taxon>
    </lineage>
</organism>
<dbReference type="PANTHER" id="PTHR30441">
    <property type="entry name" value="DUF748 DOMAIN-CONTAINING PROTEIN"/>
    <property type="match status" value="1"/>
</dbReference>
<dbReference type="InterPro" id="IPR036737">
    <property type="entry name" value="OmpA-like_sf"/>
</dbReference>
<evidence type="ECO:0000256" key="1">
    <source>
        <dbReference type="SAM" id="Phobius"/>
    </source>
</evidence>
<dbReference type="GO" id="GO:0005886">
    <property type="term" value="C:plasma membrane"/>
    <property type="evidence" value="ECO:0007669"/>
    <property type="project" value="TreeGrafter"/>
</dbReference>
<feature type="transmembrane region" description="Helical" evidence="1">
    <location>
        <begin position="21"/>
        <end position="42"/>
    </location>
</feature>
<dbReference type="AlphaFoldDB" id="K6ZMK5"/>
<dbReference type="Pfam" id="PF05359">
    <property type="entry name" value="DUF748"/>
    <property type="match status" value="2"/>
</dbReference>
<dbReference type="OrthoDB" id="9757969at2"/>
<keyword evidence="1" id="KW-0812">Transmembrane</keyword>
<reference evidence="3" key="1">
    <citation type="journal article" date="2014" name="Environ. Microbiol.">
        <title>Comparative genomics of the marine bacterial genus Glaciecola reveals the high degree of genomic diversity and genomic characteristic for cold adaptation.</title>
        <authorList>
            <person name="Qin Q.L."/>
            <person name="Xie B.B."/>
            <person name="Yu Y."/>
            <person name="Shu Y.L."/>
            <person name="Rong J.C."/>
            <person name="Zhang Y.J."/>
            <person name="Zhao D.L."/>
            <person name="Chen X.L."/>
            <person name="Zhang X.Y."/>
            <person name="Chen B."/>
            <person name="Zhou B.C."/>
            <person name="Zhang Y.Z."/>
        </authorList>
    </citation>
    <scope>NUCLEOTIDE SEQUENCE [LARGE SCALE GENOMIC DNA]</scope>
    <source>
        <strain evidence="3">LMG 21857</strain>
    </source>
</reference>
<dbReference type="EMBL" id="BAER01000017">
    <property type="protein sequence ID" value="GAC31552.1"/>
    <property type="molecule type" value="Genomic_DNA"/>
</dbReference>
<accession>K6ZMK5</accession>
<dbReference type="PANTHER" id="PTHR30441:SF8">
    <property type="entry name" value="DUF748 DOMAIN-CONTAINING PROTEIN"/>
    <property type="match status" value="1"/>
</dbReference>
<dbReference type="Gene3D" id="3.30.1330.60">
    <property type="entry name" value="OmpA-like domain"/>
    <property type="match status" value="1"/>
</dbReference>
<gene>
    <name evidence="2" type="ORF">GPLA_0636</name>
</gene>
<evidence type="ECO:0000313" key="3">
    <source>
        <dbReference type="Proteomes" id="UP000006322"/>
    </source>
</evidence>
<comment type="caution">
    <text evidence="2">The sequence shown here is derived from an EMBL/GenBank/DDBJ whole genome shotgun (WGS) entry which is preliminary data.</text>
</comment>
<protein>
    <recommendedName>
        <fullName evidence="4">DUF748 domain-containing protein</fullName>
    </recommendedName>
</protein>
<dbReference type="InterPro" id="IPR052894">
    <property type="entry name" value="AsmA-related"/>
</dbReference>
<dbReference type="InterPro" id="IPR008023">
    <property type="entry name" value="DUF748"/>
</dbReference>
<dbReference type="GO" id="GO:0090313">
    <property type="term" value="P:regulation of protein targeting to membrane"/>
    <property type="evidence" value="ECO:0007669"/>
    <property type="project" value="TreeGrafter"/>
</dbReference>
<dbReference type="STRING" id="1129793.GPLA_0636"/>
<keyword evidence="3" id="KW-1185">Reference proteome</keyword>
<evidence type="ECO:0008006" key="4">
    <source>
        <dbReference type="Google" id="ProtNLM"/>
    </source>
</evidence>
<evidence type="ECO:0000313" key="2">
    <source>
        <dbReference type="EMBL" id="GAC31552.1"/>
    </source>
</evidence>
<name>K6ZMK5_9ALTE</name>
<dbReference type="Proteomes" id="UP000006322">
    <property type="component" value="Unassembled WGS sequence"/>
</dbReference>
<keyword evidence="1" id="KW-1133">Transmembrane helix</keyword>
<keyword evidence="1" id="KW-0472">Membrane</keyword>